<dbReference type="GeneID" id="96002484"/>
<dbReference type="GO" id="GO:0090730">
    <property type="term" value="C:Las1 complex"/>
    <property type="evidence" value="ECO:0007669"/>
    <property type="project" value="InterPro"/>
</dbReference>
<dbReference type="EMBL" id="JAAQHG020000003">
    <property type="protein sequence ID" value="KAL1590284.1"/>
    <property type="molecule type" value="Genomic_DNA"/>
</dbReference>
<keyword evidence="2" id="KW-1185">Reference proteome</keyword>
<dbReference type="RefSeq" id="XP_069233389.1">
    <property type="nucleotide sequence ID" value="XM_069369646.1"/>
</dbReference>
<proteinExistence type="predicted"/>
<organism evidence="1 2">
    <name type="scientific">Cladosporium halotolerans</name>
    <dbReference type="NCBI Taxonomy" id="1052096"/>
    <lineage>
        <taxon>Eukaryota</taxon>
        <taxon>Fungi</taxon>
        <taxon>Dikarya</taxon>
        <taxon>Ascomycota</taxon>
        <taxon>Pezizomycotina</taxon>
        <taxon>Dothideomycetes</taxon>
        <taxon>Dothideomycetidae</taxon>
        <taxon>Cladosporiales</taxon>
        <taxon>Cladosporiaceae</taxon>
        <taxon>Cladosporium</taxon>
    </lineage>
</organism>
<comment type="caution">
    <text evidence="1">The sequence shown here is derived from an EMBL/GenBank/DDBJ whole genome shotgun (WGS) entry which is preliminary data.</text>
</comment>
<dbReference type="GO" id="GO:0030687">
    <property type="term" value="C:preribosome, large subunit precursor"/>
    <property type="evidence" value="ECO:0007669"/>
    <property type="project" value="TreeGrafter"/>
</dbReference>
<protein>
    <recommendedName>
        <fullName evidence="3">Las1-domain-containing protein</fullName>
    </recommendedName>
</protein>
<name>A0AB34L523_9PEZI</name>
<sequence>MSRYTITPWRTQTDLLAVREQLYTLSSGPDNRRSAVERIMAWKLRGNLPHAVESTALLVDAILHHDLSVNSIFSVRAVYAAAFTRFVTGFCDIGRNRERALEPSSMLEIARQIDMPDEFVALRHEATHEELPSVQRLVAVCGQALEWLWRVYWSRLVEESVVEVAPVDLGTVREEGRRVLKEFRSARKQTLKGKGGSAQGLVQKTASECEALCRGQEDAVVALTGVLLGDKMLYPSDRELGAPMNGAYLLWDGLLQTLSTQQQFLPALLKGMHARMNQPSTRHQFSQDPEKESLHHWLLHIATSDAWGQVRRASKSDVDSELMTLCCLHPSYWSQALGEELLEAGDEAFTESWSDLLSASAMAGGSGVMGAETNTASPEVDMAEDAEVEGSEEVDYGRSDAGEDLAAWREALMPPSVPIGVVG</sequence>
<evidence type="ECO:0000313" key="2">
    <source>
        <dbReference type="Proteomes" id="UP000803884"/>
    </source>
</evidence>
<dbReference type="PANTHER" id="PTHR15002:SF0">
    <property type="entry name" value="RIBOSOMAL BIOGENESIS PROTEIN LAS1L"/>
    <property type="match status" value="1"/>
</dbReference>
<dbReference type="Pfam" id="PF04031">
    <property type="entry name" value="Las1"/>
    <property type="match status" value="1"/>
</dbReference>
<dbReference type="GO" id="GO:0000470">
    <property type="term" value="P:maturation of LSU-rRNA"/>
    <property type="evidence" value="ECO:0007669"/>
    <property type="project" value="TreeGrafter"/>
</dbReference>
<reference evidence="1 2" key="1">
    <citation type="journal article" date="2020" name="Microbiol. Resour. Announc.">
        <title>Draft Genome Sequence of a Cladosporium Species Isolated from the Mesophotic Ascidian Didemnum maculosum.</title>
        <authorList>
            <person name="Gioti A."/>
            <person name="Siaperas R."/>
            <person name="Nikolaivits E."/>
            <person name="Le Goff G."/>
            <person name="Ouazzani J."/>
            <person name="Kotoulas G."/>
            <person name="Topakas E."/>
        </authorList>
    </citation>
    <scope>NUCLEOTIDE SEQUENCE [LARGE SCALE GENOMIC DNA]</scope>
    <source>
        <strain evidence="1 2">TM138-S3</strain>
    </source>
</reference>
<dbReference type="Proteomes" id="UP000803884">
    <property type="component" value="Unassembled WGS sequence"/>
</dbReference>
<gene>
    <name evidence="1" type="ORF">WHR41_01040</name>
</gene>
<evidence type="ECO:0000313" key="1">
    <source>
        <dbReference type="EMBL" id="KAL1590284.1"/>
    </source>
</evidence>
<dbReference type="AlphaFoldDB" id="A0AB34L523"/>
<dbReference type="InterPro" id="IPR007174">
    <property type="entry name" value="Las1"/>
</dbReference>
<dbReference type="GO" id="GO:0000460">
    <property type="term" value="P:maturation of 5.8S rRNA"/>
    <property type="evidence" value="ECO:0007669"/>
    <property type="project" value="TreeGrafter"/>
</dbReference>
<accession>A0AB34L523</accession>
<evidence type="ECO:0008006" key="3">
    <source>
        <dbReference type="Google" id="ProtNLM"/>
    </source>
</evidence>
<dbReference type="GO" id="GO:0004519">
    <property type="term" value="F:endonuclease activity"/>
    <property type="evidence" value="ECO:0007669"/>
    <property type="project" value="InterPro"/>
</dbReference>
<dbReference type="PANTHER" id="PTHR15002">
    <property type="entry name" value="RIBOSOMAL BIOGENESIS PROTEIN LAS1L"/>
    <property type="match status" value="1"/>
</dbReference>